<protein>
    <submittedName>
        <fullName evidence="4">Putative nuclease HARBI1</fullName>
    </submittedName>
</protein>
<feature type="non-terminal residue" evidence="4">
    <location>
        <position position="146"/>
    </location>
</feature>
<evidence type="ECO:0000256" key="1">
    <source>
        <dbReference type="ARBA" id="ARBA00001968"/>
    </source>
</evidence>
<evidence type="ECO:0000259" key="3">
    <source>
        <dbReference type="Pfam" id="PF13359"/>
    </source>
</evidence>
<dbReference type="Pfam" id="PF13359">
    <property type="entry name" value="DDE_Tnp_4"/>
    <property type="match status" value="1"/>
</dbReference>
<dbReference type="EMBL" id="GBHO01044006">
    <property type="protein sequence ID" value="JAF99597.1"/>
    <property type="molecule type" value="Transcribed_RNA"/>
</dbReference>
<reference evidence="4" key="1">
    <citation type="journal article" date="2014" name="PLoS ONE">
        <title>Transcriptome-Based Identification of ABC Transporters in the Western Tarnished Plant Bug Lygus hesperus.</title>
        <authorList>
            <person name="Hull J.J."/>
            <person name="Chaney K."/>
            <person name="Geib S.M."/>
            <person name="Fabrick J.A."/>
            <person name="Brent C.S."/>
            <person name="Walsh D."/>
            <person name="Lavine L.C."/>
        </authorList>
    </citation>
    <scope>NUCLEOTIDE SEQUENCE</scope>
</reference>
<sequence length="146" mass="17309">LMRPYSRRKVTYEDRIYNYRLSRARRVIENTFGLLVSKFRIFENPFSLKPESVDDVVLACCSLHNWLKKTNPSYIPSDLIDYEDENHRVIPGFWRENTTVGLQDLPRSVSRNPQRQGQQIRDKYRDYFNNEGAVPWQYGLVNSTSS</sequence>
<name>A0A0A9VZK5_LYGHE</name>
<evidence type="ECO:0000313" key="4">
    <source>
        <dbReference type="EMBL" id="JAF99597.1"/>
    </source>
</evidence>
<comment type="cofactor">
    <cofactor evidence="1">
        <name>a divalent metal cation</name>
        <dbReference type="ChEBI" id="CHEBI:60240"/>
    </cofactor>
</comment>
<proteinExistence type="predicted"/>
<keyword evidence="2" id="KW-0479">Metal-binding</keyword>
<dbReference type="GO" id="GO:0046872">
    <property type="term" value="F:metal ion binding"/>
    <property type="evidence" value="ECO:0007669"/>
    <property type="project" value="UniProtKB-KW"/>
</dbReference>
<dbReference type="AlphaFoldDB" id="A0A0A9VZK5"/>
<evidence type="ECO:0000256" key="2">
    <source>
        <dbReference type="ARBA" id="ARBA00022723"/>
    </source>
</evidence>
<feature type="domain" description="DDE Tnp4" evidence="3">
    <location>
        <begin position="2"/>
        <end position="65"/>
    </location>
</feature>
<organism evidence="4">
    <name type="scientific">Lygus hesperus</name>
    <name type="common">Western plant bug</name>
    <dbReference type="NCBI Taxonomy" id="30085"/>
    <lineage>
        <taxon>Eukaryota</taxon>
        <taxon>Metazoa</taxon>
        <taxon>Ecdysozoa</taxon>
        <taxon>Arthropoda</taxon>
        <taxon>Hexapoda</taxon>
        <taxon>Insecta</taxon>
        <taxon>Pterygota</taxon>
        <taxon>Neoptera</taxon>
        <taxon>Paraneoptera</taxon>
        <taxon>Hemiptera</taxon>
        <taxon>Heteroptera</taxon>
        <taxon>Panheteroptera</taxon>
        <taxon>Cimicomorpha</taxon>
        <taxon>Miridae</taxon>
        <taxon>Mirini</taxon>
        <taxon>Lygus</taxon>
    </lineage>
</organism>
<reference evidence="4" key="2">
    <citation type="submission" date="2014-07" db="EMBL/GenBank/DDBJ databases">
        <authorList>
            <person name="Hull J."/>
        </authorList>
    </citation>
    <scope>NUCLEOTIDE SEQUENCE</scope>
</reference>
<dbReference type="InterPro" id="IPR027806">
    <property type="entry name" value="HARBI1_dom"/>
</dbReference>
<accession>A0A0A9VZK5</accession>
<feature type="non-terminal residue" evidence="4">
    <location>
        <position position="1"/>
    </location>
</feature>
<gene>
    <name evidence="4" type="primary">HARBI1_3</name>
    <name evidence="4" type="ORF">CM83_105764</name>
</gene>